<dbReference type="OMA" id="MCHDHFY"/>
<keyword evidence="6" id="KW-0227">DNA damage</keyword>
<proteinExistence type="inferred from homology"/>
<dbReference type="GO" id="GO:0003684">
    <property type="term" value="F:damaged DNA binding"/>
    <property type="evidence" value="ECO:0007669"/>
    <property type="project" value="TreeGrafter"/>
</dbReference>
<evidence type="ECO:0000256" key="9">
    <source>
        <dbReference type="ARBA" id="ARBA00023172"/>
    </source>
</evidence>
<dbReference type="OrthoDB" id="10072614at2759"/>
<accession>A0A058ZBW7</accession>
<keyword evidence="4" id="KW-0158">Chromosome</keyword>
<reference evidence="15" key="1">
    <citation type="submission" date="2013-04" db="EMBL/GenBank/DDBJ databases">
        <title>The Genome Sequence of Fonticula alba ATCC 38817.</title>
        <authorList>
            <consortium name="The Broad Institute Genomics Platform"/>
            <person name="Russ C."/>
            <person name="Cuomo C."/>
            <person name="Burger G."/>
            <person name="Gray M.W."/>
            <person name="Holland P.W.H."/>
            <person name="King N."/>
            <person name="Lang F.B.F."/>
            <person name="Roger A.J."/>
            <person name="Ruiz-Trillo I."/>
            <person name="Brown M."/>
            <person name="Walker B."/>
            <person name="Young S."/>
            <person name="Zeng Q."/>
            <person name="Gargeya S."/>
            <person name="Fitzgerald M."/>
            <person name="Haas B."/>
            <person name="Abouelleil A."/>
            <person name="Allen A.W."/>
            <person name="Alvarado L."/>
            <person name="Arachchi H.M."/>
            <person name="Berlin A.M."/>
            <person name="Chapman S.B."/>
            <person name="Gainer-Dewar J."/>
            <person name="Goldberg J."/>
            <person name="Griggs A."/>
            <person name="Gujja S."/>
            <person name="Hansen M."/>
            <person name="Howarth C."/>
            <person name="Imamovic A."/>
            <person name="Ireland A."/>
            <person name="Larimer J."/>
            <person name="McCowan C."/>
            <person name="Murphy C."/>
            <person name="Pearson M."/>
            <person name="Poon T.W."/>
            <person name="Priest M."/>
            <person name="Roberts A."/>
            <person name="Saif S."/>
            <person name="Shea T."/>
            <person name="Sisk P."/>
            <person name="Sykes S."/>
            <person name="Wortman J."/>
            <person name="Nusbaum C."/>
            <person name="Birren B."/>
        </authorList>
    </citation>
    <scope>NUCLEOTIDE SEQUENCE [LARGE SCALE GENOMIC DNA]</scope>
    <source>
        <strain evidence="15">ATCC 38817</strain>
    </source>
</reference>
<keyword evidence="16" id="KW-1185">Reference proteome</keyword>
<protein>
    <recommendedName>
        <fullName evidence="14">RecF/RecN/SMC N-terminal domain-containing protein</fullName>
    </recommendedName>
</protein>
<dbReference type="STRING" id="691883.A0A058ZBW7"/>
<evidence type="ECO:0000256" key="8">
    <source>
        <dbReference type="ARBA" id="ARBA00023054"/>
    </source>
</evidence>
<comment type="subcellular location">
    <subcellularLocation>
        <location evidence="2">Chromosome</location>
    </subcellularLocation>
    <subcellularLocation>
        <location evidence="1">Nucleus</location>
    </subcellularLocation>
</comment>
<evidence type="ECO:0000256" key="13">
    <source>
        <dbReference type="SAM" id="MobiDB-lite"/>
    </source>
</evidence>
<dbReference type="GO" id="GO:0003697">
    <property type="term" value="F:single-stranded DNA binding"/>
    <property type="evidence" value="ECO:0007669"/>
    <property type="project" value="TreeGrafter"/>
</dbReference>
<dbReference type="AlphaFoldDB" id="A0A058ZBW7"/>
<evidence type="ECO:0000256" key="3">
    <source>
        <dbReference type="ARBA" id="ARBA00006793"/>
    </source>
</evidence>
<evidence type="ECO:0000256" key="12">
    <source>
        <dbReference type="SAM" id="Coils"/>
    </source>
</evidence>
<dbReference type="GO" id="GO:0000724">
    <property type="term" value="P:double-strand break repair via homologous recombination"/>
    <property type="evidence" value="ECO:0007669"/>
    <property type="project" value="TreeGrafter"/>
</dbReference>
<dbReference type="GO" id="GO:0030915">
    <property type="term" value="C:Smc5-Smc6 complex"/>
    <property type="evidence" value="ECO:0007669"/>
    <property type="project" value="TreeGrafter"/>
</dbReference>
<keyword evidence="5" id="KW-0547">Nucleotide-binding</keyword>
<dbReference type="Pfam" id="PF02463">
    <property type="entry name" value="SMC_N"/>
    <property type="match status" value="1"/>
</dbReference>
<evidence type="ECO:0000256" key="7">
    <source>
        <dbReference type="ARBA" id="ARBA00022840"/>
    </source>
</evidence>
<dbReference type="eggNOG" id="KOG0250">
    <property type="taxonomic scope" value="Eukaryota"/>
</dbReference>
<evidence type="ECO:0000256" key="5">
    <source>
        <dbReference type="ARBA" id="ARBA00022741"/>
    </source>
</evidence>
<dbReference type="PANTHER" id="PTHR19306:SF6">
    <property type="entry name" value="STRUCTURAL MAINTENANCE OF CHROMOSOMES PROTEIN 6"/>
    <property type="match status" value="1"/>
</dbReference>
<feature type="coiled-coil region" evidence="12">
    <location>
        <begin position="715"/>
        <end position="880"/>
    </location>
</feature>
<dbReference type="PANTHER" id="PTHR19306">
    <property type="entry name" value="STRUCTURAL MAINTENANCE OF CHROMOSOMES 5,6 SMC5, SMC6"/>
    <property type="match status" value="1"/>
</dbReference>
<feature type="coiled-coil region" evidence="12">
    <location>
        <begin position="928"/>
        <end position="955"/>
    </location>
</feature>
<dbReference type="RefSeq" id="XP_009494541.1">
    <property type="nucleotide sequence ID" value="XM_009496266.1"/>
</dbReference>
<dbReference type="SUPFAM" id="SSF52540">
    <property type="entry name" value="P-loop containing nucleoside triphosphate hydrolases"/>
    <property type="match status" value="1"/>
</dbReference>
<dbReference type="Proteomes" id="UP000030693">
    <property type="component" value="Unassembled WGS sequence"/>
</dbReference>
<feature type="compositionally biased region" description="Gly residues" evidence="13">
    <location>
        <begin position="342"/>
        <end position="357"/>
    </location>
</feature>
<dbReference type="EMBL" id="KB932203">
    <property type="protein sequence ID" value="KCV71418.1"/>
    <property type="molecule type" value="Genomic_DNA"/>
</dbReference>
<dbReference type="SUPFAM" id="SSF57997">
    <property type="entry name" value="Tropomyosin"/>
    <property type="match status" value="1"/>
</dbReference>
<keyword evidence="8 12" id="KW-0175">Coiled coil</keyword>
<gene>
    <name evidence="15" type="ORF">H696_02365</name>
</gene>
<evidence type="ECO:0000256" key="4">
    <source>
        <dbReference type="ARBA" id="ARBA00022454"/>
    </source>
</evidence>
<dbReference type="GO" id="GO:0005524">
    <property type="term" value="F:ATP binding"/>
    <property type="evidence" value="ECO:0007669"/>
    <property type="project" value="UniProtKB-KW"/>
</dbReference>
<feature type="domain" description="RecF/RecN/SMC N-terminal" evidence="14">
    <location>
        <begin position="54"/>
        <end position="1127"/>
    </location>
</feature>
<sequence>MSLRPPLPKRSRDQIVDDFLKDVTEKLQASPQQERAKWKPGMVMAMRIESFLGHDLIHANFGPSLNFITGRNGSGKSSILSAIITVLGERATVTGRADSLQGLIKNGFESANLMVAIHNIGPLAFEPDVHGPIIVIQRILRRAASGKTGATSQYKLYRQTRQGPGALQYFSLTNVKTEAIHRIVDFFNYQTSNRMAVLNQDEAKRFLVSSSASEKYSMVMSGAMLDQTKRLIAESRQNAEKLSQNIVNAKDRAGSFKRHLDEKRRVFQALERIGELRHQLEMARYQVQIVGKLQRRNILSQREMELRYFLDRVQGSSLRDELTSRIEALLRDTEALRSETDAGGGGDGGDGGGGGGVAQRLERLRTEKILARDEIASAESTLSSAQSSLTRARGELDEQARRLGHLQRATDLHTSSSQADVEQLRQELESCTERLQLAQAQFNEVDTHYKELSTRKNDLTADFQVSSDKMARHRSMVETLTRVVEQLQRMVASQASAASQGGQLSLAEKGAFYHPMFRTLRLPEDTLGPIGLYVRIKDRRWYPALDRLIGRQMTHIITTNPQRLPELSRLIAERQYRGQAVYFGGPTDRRYPVASPLADFPSPLDFIEVTHNAVFNYLVDIAKLDRCVFIADGDQCKAYIEAHGRQHGLAGFTMQGERYDATRSGGVLFQHAERIRFQNFLPSDDPASQGPNAAADAAEQIETNSRALAQEQEHIRTEQSTFESLRAQVDEAERTLRSTHAELNEHYLRKERLLREETHLRQRLQAASQLSPADVASQATQQQQDLEAARDAVERQEARLRLLVEDTGRHEAALAQARAKLRDIDEQAHRLQEQQQENQRVLRAKELELAAARTQLAEQIEREEHDRQTLTQQLGDLQQELGTLGQAIADLFREMPHSDSGSQHGDGQGGQSAIDQQAEERLLLSRSQQSYQQDVENLEHEIEELRCTANAEDAERLRQEIALMSESHQSGEFQIERLERLYPMLAEIIQLQTDRAELFKEQFSIVMRGKFKDILRKCFSLPGHLNFNHEDRQLDIELLPAEGATAAGGPLPPGSQTVAHKKTTQLSGGERSLATLCLLLALWGSISGPLRCLDEFDVGMDESNRRRSRRALVDGTAEIKKQVFVISPLDVGVDTSNPEVSVNILTLADPKRSAQE</sequence>
<dbReference type="Gene3D" id="1.10.287.1490">
    <property type="match status" value="1"/>
</dbReference>
<dbReference type="Gene3D" id="3.40.50.300">
    <property type="entry name" value="P-loop containing nucleotide triphosphate hydrolases"/>
    <property type="match status" value="2"/>
</dbReference>
<evidence type="ECO:0000259" key="14">
    <source>
        <dbReference type="Pfam" id="PF02463"/>
    </source>
</evidence>
<dbReference type="GeneID" id="20527090"/>
<dbReference type="GO" id="GO:0005634">
    <property type="term" value="C:nucleus"/>
    <property type="evidence" value="ECO:0007669"/>
    <property type="project" value="UniProtKB-SubCell"/>
</dbReference>
<keyword evidence="7" id="KW-0067">ATP-binding</keyword>
<evidence type="ECO:0000256" key="1">
    <source>
        <dbReference type="ARBA" id="ARBA00004123"/>
    </source>
</evidence>
<evidence type="ECO:0000256" key="6">
    <source>
        <dbReference type="ARBA" id="ARBA00022763"/>
    </source>
</evidence>
<name>A0A058ZBW7_FONAL</name>
<organism evidence="15">
    <name type="scientific">Fonticula alba</name>
    <name type="common">Slime mold</name>
    <dbReference type="NCBI Taxonomy" id="691883"/>
    <lineage>
        <taxon>Eukaryota</taxon>
        <taxon>Rotosphaerida</taxon>
        <taxon>Fonticulaceae</taxon>
        <taxon>Fonticula</taxon>
    </lineage>
</organism>
<evidence type="ECO:0000256" key="2">
    <source>
        <dbReference type="ARBA" id="ARBA00004286"/>
    </source>
</evidence>
<keyword evidence="11" id="KW-0539">Nucleus</keyword>
<evidence type="ECO:0000313" key="16">
    <source>
        <dbReference type="Proteomes" id="UP000030693"/>
    </source>
</evidence>
<feature type="coiled-coil region" evidence="12">
    <location>
        <begin position="225"/>
        <end position="252"/>
    </location>
</feature>
<evidence type="ECO:0000313" key="15">
    <source>
        <dbReference type="EMBL" id="KCV71418.1"/>
    </source>
</evidence>
<feature type="region of interest" description="Disordered" evidence="13">
    <location>
        <begin position="896"/>
        <end position="915"/>
    </location>
</feature>
<dbReference type="InterPro" id="IPR027417">
    <property type="entry name" value="P-loop_NTPase"/>
</dbReference>
<dbReference type="GO" id="GO:0035861">
    <property type="term" value="C:site of double-strand break"/>
    <property type="evidence" value="ECO:0007669"/>
    <property type="project" value="TreeGrafter"/>
</dbReference>
<comment type="similarity">
    <text evidence="3">Belongs to the SMC family. SMC6 subfamily.</text>
</comment>
<keyword evidence="9" id="KW-0233">DNA recombination</keyword>
<feature type="region of interest" description="Disordered" evidence="13">
    <location>
        <begin position="336"/>
        <end position="358"/>
    </location>
</feature>
<keyword evidence="10" id="KW-0234">DNA repair</keyword>
<evidence type="ECO:0000256" key="10">
    <source>
        <dbReference type="ARBA" id="ARBA00023204"/>
    </source>
</evidence>
<evidence type="ECO:0000256" key="11">
    <source>
        <dbReference type="ARBA" id="ARBA00023242"/>
    </source>
</evidence>
<dbReference type="InterPro" id="IPR003395">
    <property type="entry name" value="RecF/RecN/SMC_N"/>
</dbReference>